<name>A0A0K2T658_LEPSM</name>
<dbReference type="AlphaFoldDB" id="A0A0K2T658"/>
<dbReference type="EMBL" id="HACA01004152">
    <property type="protein sequence ID" value="CDW21513.1"/>
    <property type="molecule type" value="Transcribed_RNA"/>
</dbReference>
<evidence type="ECO:0000313" key="1">
    <source>
        <dbReference type="EMBL" id="CDW21513.1"/>
    </source>
</evidence>
<protein>
    <submittedName>
        <fullName evidence="1">Uncharacterized protein</fullName>
    </submittedName>
</protein>
<reference evidence="1" key="1">
    <citation type="submission" date="2014-05" db="EMBL/GenBank/DDBJ databases">
        <authorList>
            <person name="Chronopoulou M."/>
        </authorList>
    </citation>
    <scope>NUCLEOTIDE SEQUENCE</scope>
    <source>
        <tissue evidence="1">Whole organism</tissue>
    </source>
</reference>
<proteinExistence type="predicted"/>
<sequence>MFRTNSRKLFESKVISLEIPYPLSAPLWILGRKTMI</sequence>
<organism evidence="1">
    <name type="scientific">Lepeophtheirus salmonis</name>
    <name type="common">Salmon louse</name>
    <name type="synonym">Caligus salmonis</name>
    <dbReference type="NCBI Taxonomy" id="72036"/>
    <lineage>
        <taxon>Eukaryota</taxon>
        <taxon>Metazoa</taxon>
        <taxon>Ecdysozoa</taxon>
        <taxon>Arthropoda</taxon>
        <taxon>Crustacea</taxon>
        <taxon>Multicrustacea</taxon>
        <taxon>Hexanauplia</taxon>
        <taxon>Copepoda</taxon>
        <taxon>Siphonostomatoida</taxon>
        <taxon>Caligidae</taxon>
        <taxon>Lepeophtheirus</taxon>
    </lineage>
</organism>
<accession>A0A0K2T658</accession>